<keyword evidence="2" id="KW-0677">Repeat</keyword>
<keyword evidence="1 3" id="KW-0853">WD repeat</keyword>
<dbReference type="PRINTS" id="PR00320">
    <property type="entry name" value="GPROTEINBRPT"/>
</dbReference>
<evidence type="ECO:0000256" key="2">
    <source>
        <dbReference type="ARBA" id="ARBA00022737"/>
    </source>
</evidence>
<dbReference type="InterPro" id="IPR036322">
    <property type="entry name" value="WD40_repeat_dom_sf"/>
</dbReference>
<evidence type="ECO:0000256" key="3">
    <source>
        <dbReference type="PROSITE-ProRule" id="PRU00221"/>
    </source>
</evidence>
<dbReference type="Gene3D" id="3.40.50.300">
    <property type="entry name" value="P-loop containing nucleotide triphosphate hydrolases"/>
    <property type="match status" value="1"/>
</dbReference>
<feature type="compositionally biased region" description="Basic and acidic residues" evidence="4">
    <location>
        <begin position="18"/>
        <end position="32"/>
    </location>
</feature>
<evidence type="ECO:0000313" key="6">
    <source>
        <dbReference type="EMBL" id="RDW59908.1"/>
    </source>
</evidence>
<dbReference type="InterPro" id="IPR001680">
    <property type="entry name" value="WD40_rpt"/>
</dbReference>
<dbReference type="InterPro" id="IPR027417">
    <property type="entry name" value="P-loop_NTPase"/>
</dbReference>
<feature type="repeat" description="WD" evidence="3">
    <location>
        <begin position="1095"/>
        <end position="1136"/>
    </location>
</feature>
<dbReference type="InterPro" id="IPR019775">
    <property type="entry name" value="WD40_repeat_CS"/>
</dbReference>
<feature type="repeat" description="WD" evidence="3">
    <location>
        <begin position="1011"/>
        <end position="1052"/>
    </location>
</feature>
<dbReference type="InterPro" id="IPR029058">
    <property type="entry name" value="AB_hydrolase_fold"/>
</dbReference>
<dbReference type="EMBL" id="PDLM01000016">
    <property type="protein sequence ID" value="RDW59908.1"/>
    <property type="molecule type" value="Genomic_DNA"/>
</dbReference>
<dbReference type="PROSITE" id="PS00678">
    <property type="entry name" value="WD_REPEATS_1"/>
    <property type="match status" value="2"/>
</dbReference>
<reference evidence="6 7" key="1">
    <citation type="journal article" date="2018" name="IMA Fungus">
        <title>IMA Genome-F 9: Draft genome sequence of Annulohypoxylon stygium, Aspergillus mulundensis, Berkeleyomyces basicola (syn. Thielaviopsis basicola), Ceratocystis smalleyi, two Cercospora beticola strains, Coleophoma cylindrospora, Fusarium fracticaudum, Phialophora cf. hyalina, and Morchella septimelata.</title>
        <authorList>
            <person name="Wingfield B.D."/>
            <person name="Bills G.F."/>
            <person name="Dong Y."/>
            <person name="Huang W."/>
            <person name="Nel W.J."/>
            <person name="Swalarsk-Parry B.S."/>
            <person name="Vaghefi N."/>
            <person name="Wilken P.M."/>
            <person name="An Z."/>
            <person name="de Beer Z.W."/>
            <person name="De Vos L."/>
            <person name="Chen L."/>
            <person name="Duong T.A."/>
            <person name="Gao Y."/>
            <person name="Hammerbacher A."/>
            <person name="Kikkert J.R."/>
            <person name="Li Y."/>
            <person name="Li H."/>
            <person name="Li K."/>
            <person name="Li Q."/>
            <person name="Liu X."/>
            <person name="Ma X."/>
            <person name="Naidoo K."/>
            <person name="Pethybridge S.J."/>
            <person name="Sun J."/>
            <person name="Steenkamp E.T."/>
            <person name="van der Nest M.A."/>
            <person name="van Wyk S."/>
            <person name="Wingfield M.J."/>
            <person name="Xiong C."/>
            <person name="Yue Q."/>
            <person name="Zhang X."/>
        </authorList>
    </citation>
    <scope>NUCLEOTIDE SEQUENCE [LARGE SCALE GENOMIC DNA]</scope>
    <source>
        <strain evidence="6 7">BP6252</strain>
    </source>
</reference>
<dbReference type="SUPFAM" id="SSF52540">
    <property type="entry name" value="P-loop containing nucleoside triphosphate hydrolases"/>
    <property type="match status" value="1"/>
</dbReference>
<evidence type="ECO:0000313" key="7">
    <source>
        <dbReference type="Proteomes" id="UP000256645"/>
    </source>
</evidence>
<dbReference type="InterPro" id="IPR020472">
    <property type="entry name" value="WD40_PAC1"/>
</dbReference>
<feature type="repeat" description="WD" evidence="3">
    <location>
        <begin position="1137"/>
        <end position="1178"/>
    </location>
</feature>
<feature type="repeat" description="WD" evidence="3">
    <location>
        <begin position="1221"/>
        <end position="1262"/>
    </location>
</feature>
<feature type="repeat" description="WD" evidence="3">
    <location>
        <begin position="1263"/>
        <end position="1304"/>
    </location>
</feature>
<accession>A0A3D8QE54</accession>
<feature type="repeat" description="WD" evidence="3">
    <location>
        <begin position="1053"/>
        <end position="1085"/>
    </location>
</feature>
<dbReference type="Pfam" id="PF24883">
    <property type="entry name" value="NPHP3_N"/>
    <property type="match status" value="1"/>
</dbReference>
<dbReference type="PROSITE" id="PS50082">
    <property type="entry name" value="WD_REPEATS_2"/>
    <property type="match status" value="7"/>
</dbReference>
<dbReference type="InterPro" id="IPR015943">
    <property type="entry name" value="WD40/YVTN_repeat-like_dom_sf"/>
</dbReference>
<feature type="repeat" description="WD" evidence="3">
    <location>
        <begin position="1179"/>
        <end position="1220"/>
    </location>
</feature>
<dbReference type="PANTHER" id="PTHR19879:SF9">
    <property type="entry name" value="TRANSCRIPTION INITIATION FACTOR TFIID SUBUNIT 5"/>
    <property type="match status" value="1"/>
</dbReference>
<dbReference type="SMART" id="SM00320">
    <property type="entry name" value="WD40"/>
    <property type="match status" value="7"/>
</dbReference>
<dbReference type="InterPro" id="IPR007111">
    <property type="entry name" value="NACHT_NTPase"/>
</dbReference>
<dbReference type="SUPFAM" id="SSF53474">
    <property type="entry name" value="alpha/beta-Hydrolases"/>
    <property type="match status" value="1"/>
</dbReference>
<dbReference type="SUPFAM" id="SSF50978">
    <property type="entry name" value="WD40 repeat-like"/>
    <property type="match status" value="1"/>
</dbReference>
<dbReference type="PROSITE" id="PS50294">
    <property type="entry name" value="WD_REPEATS_REGION"/>
    <property type="match status" value="7"/>
</dbReference>
<feature type="compositionally biased region" description="Basic residues" evidence="4">
    <location>
        <begin position="1"/>
        <end position="10"/>
    </location>
</feature>
<evidence type="ECO:0000259" key="5">
    <source>
        <dbReference type="PROSITE" id="PS50837"/>
    </source>
</evidence>
<sequence>MGGRNDRKRKAFTDLEDLSVRDGKQSKAENSQKDGWISDSNTKPLVVRVRGIPTTETECAREIVGSIIFEHTRDERGDKEPTINIVPSCTDDDTSIALVEFQPLPRFLSQLKTASQEQQMQVEVGKVNHYLIFDLHFFGFTQLYPTTDPVADIVLITGLAGHAYGSWTAKSYPWQMWPRHYLCDDLPNCRTITYGYNTRLLTMSSATKLDYTRGFLDELETVRRNAKQRPVFFIAHSFGGILLANALAKVKLSNPPTLLLATYGILFFAVPHRNINLDDVKAVPGVSHERQELLNQITDPLHWYDQLDNFITIMGDKQVSDCIIASFYETLQTRSLTQAPNGQIARVGSHFTALPSQNATLGLSSERLHPVNADHSGIVKLPDRYGTYLKVKEYLLSLKQEATEVIRLRFTKQAHAAESDISPTLKQCLQDLYVVNPEDVRLRIESTKDKLIHKCYAWILQDKQLQDWKHENQCRLLWIKGDAGKGKTMLMIALTEELAKSALTTYFFCQNTDSGLNNAVSVLRGLIWMLVKRYQYLANHILKTYDVSGKAMFEGNNVLYTLFSILKSLLRDERIPQVYVMIDALDECDTYRDELLQFIQENSLDPCSRAKWLVSSRPEVNIRNRFEPQDERRMLDLELNFAHVSKAVNVFIAHKIDDLGKTKRYSHALSIAAKTQLSDRSQSTFLWVSLVCKELEDVESYDVIDVLNEMPPGLTPLYQRMINQVKALKRKDFEYCRQVLAAITLSFRPLHVLELRGISGLPEKFLVEFQQIEKVVRKCGQFLTIRDGVVYFIHQSAKDFLNQKETAFIFPDGSARMHYEVLSRSISIMSQTLKRDIYNLGMPGITVKEARACRPNPDPLIPIQYACSYWVDHIANCNIDDSTNGGYLSNWGLVHEFLRKHLLHWVEALSLVGKSNRGIPALQGLARMIRPRLTDLEPQIIPSLSSFVYDALRIFRRCYLAVKEAPLQIYSAGLLFAPLNSIVRKHFNSEIPDWIQILPHVQDWSPCHQTLEGHSAVVLSVAFSPDGQRLVSASYDNTVRLWDAITGTALQTLKGHTKSVNSVAFSPDGQQLVSASNDKTVLIWDAIMGIVLQTLEGHNDWVNSVAFSPDGQQLVTASEDKTVRLWDIRIGATLQTLEGHIDRVSSVAFSPDGQQLVSASWDKTVRLWDTAIGAALQTLEGHTDRVNSVSFSPDGQQLVSASNDKTVRVWDVTTGTALRTLEGHTSWVSSVAFSLDGEKLVSASEDKTVRVWDTTIGAALQTLEGHTNGVSSVAFSPDGQQLVSTSLDMTFRLWDIMTGTALQTLEIYAEFGRPMAFSTDGQNIIAEFGVFTLSQPRFNCNQYSTHIGYHISGGKWVSWNGNNVLWLPPEYRPGKIAIKEHLIVIGTGLGRVYFLNFSLDFSFIYRDRQL</sequence>
<proteinExistence type="predicted"/>
<evidence type="ECO:0000256" key="1">
    <source>
        <dbReference type="ARBA" id="ARBA00022574"/>
    </source>
</evidence>
<dbReference type="PANTHER" id="PTHR19879">
    <property type="entry name" value="TRANSCRIPTION INITIATION FACTOR TFIID"/>
    <property type="match status" value="1"/>
</dbReference>
<name>A0A3D8QE54_9HELO</name>
<organism evidence="6 7">
    <name type="scientific">Coleophoma cylindrospora</name>
    <dbReference type="NCBI Taxonomy" id="1849047"/>
    <lineage>
        <taxon>Eukaryota</taxon>
        <taxon>Fungi</taxon>
        <taxon>Dikarya</taxon>
        <taxon>Ascomycota</taxon>
        <taxon>Pezizomycotina</taxon>
        <taxon>Leotiomycetes</taxon>
        <taxon>Helotiales</taxon>
        <taxon>Dermateaceae</taxon>
        <taxon>Coleophoma</taxon>
    </lineage>
</organism>
<dbReference type="Gene3D" id="2.130.10.10">
    <property type="entry name" value="YVTN repeat-like/Quinoprotein amine dehydrogenase"/>
    <property type="match status" value="4"/>
</dbReference>
<dbReference type="STRING" id="1849047.A0A3D8QE54"/>
<feature type="region of interest" description="Disordered" evidence="4">
    <location>
        <begin position="1"/>
        <end position="37"/>
    </location>
</feature>
<keyword evidence="7" id="KW-1185">Reference proteome</keyword>
<gene>
    <name evidence="6" type="ORF">BP6252_12995</name>
</gene>
<dbReference type="OrthoDB" id="674604at2759"/>
<dbReference type="InterPro" id="IPR056884">
    <property type="entry name" value="NPHP3-like_N"/>
</dbReference>
<dbReference type="Proteomes" id="UP000256645">
    <property type="component" value="Unassembled WGS sequence"/>
</dbReference>
<dbReference type="Gene3D" id="3.40.50.1820">
    <property type="entry name" value="alpha/beta hydrolase"/>
    <property type="match status" value="1"/>
</dbReference>
<dbReference type="Pfam" id="PF00400">
    <property type="entry name" value="WD40"/>
    <property type="match status" value="7"/>
</dbReference>
<dbReference type="CDD" id="cd00200">
    <property type="entry name" value="WD40"/>
    <property type="match status" value="1"/>
</dbReference>
<protein>
    <recommendedName>
        <fullName evidence="5">NACHT domain-containing protein</fullName>
    </recommendedName>
</protein>
<dbReference type="PROSITE" id="PS50837">
    <property type="entry name" value="NACHT"/>
    <property type="match status" value="1"/>
</dbReference>
<comment type="caution">
    <text evidence="6">The sequence shown here is derived from an EMBL/GenBank/DDBJ whole genome shotgun (WGS) entry which is preliminary data.</text>
</comment>
<evidence type="ECO:0000256" key="4">
    <source>
        <dbReference type="SAM" id="MobiDB-lite"/>
    </source>
</evidence>
<feature type="domain" description="NACHT" evidence="5">
    <location>
        <begin position="475"/>
        <end position="618"/>
    </location>
</feature>